<protein>
    <submittedName>
        <fullName evidence="2">Uncharacterized protein</fullName>
    </submittedName>
</protein>
<feature type="region of interest" description="Disordered" evidence="1">
    <location>
        <begin position="1"/>
        <end position="47"/>
    </location>
</feature>
<dbReference type="RefSeq" id="WP_344235614.1">
    <property type="nucleotide sequence ID" value="NZ_BAAAHH010000001.1"/>
</dbReference>
<accession>A0ABN1Q1L8</accession>
<reference evidence="2 3" key="1">
    <citation type="journal article" date="2019" name="Int. J. Syst. Evol. Microbiol.">
        <title>The Global Catalogue of Microorganisms (GCM) 10K type strain sequencing project: providing services to taxonomists for standard genome sequencing and annotation.</title>
        <authorList>
            <consortium name="The Broad Institute Genomics Platform"/>
            <consortium name="The Broad Institute Genome Sequencing Center for Infectious Disease"/>
            <person name="Wu L."/>
            <person name="Ma J."/>
        </authorList>
    </citation>
    <scope>NUCLEOTIDE SEQUENCE [LARGE SCALE GENOMIC DNA]</scope>
    <source>
        <strain evidence="2 3">JCM 10696</strain>
    </source>
</reference>
<organism evidence="2 3">
    <name type="scientific">Actinocorallia libanotica</name>
    <dbReference type="NCBI Taxonomy" id="46162"/>
    <lineage>
        <taxon>Bacteria</taxon>
        <taxon>Bacillati</taxon>
        <taxon>Actinomycetota</taxon>
        <taxon>Actinomycetes</taxon>
        <taxon>Streptosporangiales</taxon>
        <taxon>Thermomonosporaceae</taxon>
        <taxon>Actinocorallia</taxon>
    </lineage>
</organism>
<proteinExistence type="predicted"/>
<sequence length="47" mass="5130">MTAQERRDAPRPVPADTPPPPPRPAAWVLLTPRAPRDDHHDRAGADG</sequence>
<name>A0ABN1Q1L8_9ACTN</name>
<keyword evidence="3" id="KW-1185">Reference proteome</keyword>
<feature type="compositionally biased region" description="Basic and acidic residues" evidence="1">
    <location>
        <begin position="34"/>
        <end position="47"/>
    </location>
</feature>
<evidence type="ECO:0000256" key="1">
    <source>
        <dbReference type="SAM" id="MobiDB-lite"/>
    </source>
</evidence>
<evidence type="ECO:0000313" key="2">
    <source>
        <dbReference type="EMBL" id="GAA0936278.1"/>
    </source>
</evidence>
<comment type="caution">
    <text evidence="2">The sequence shown here is derived from an EMBL/GenBank/DDBJ whole genome shotgun (WGS) entry which is preliminary data.</text>
</comment>
<evidence type="ECO:0000313" key="3">
    <source>
        <dbReference type="Proteomes" id="UP001500665"/>
    </source>
</evidence>
<dbReference type="EMBL" id="BAAAHH010000001">
    <property type="protein sequence ID" value="GAA0936278.1"/>
    <property type="molecule type" value="Genomic_DNA"/>
</dbReference>
<dbReference type="Proteomes" id="UP001500665">
    <property type="component" value="Unassembled WGS sequence"/>
</dbReference>
<feature type="compositionally biased region" description="Pro residues" evidence="1">
    <location>
        <begin position="11"/>
        <end position="24"/>
    </location>
</feature>
<gene>
    <name evidence="2" type="ORF">GCM10009550_01940</name>
</gene>
<feature type="compositionally biased region" description="Basic and acidic residues" evidence="1">
    <location>
        <begin position="1"/>
        <end position="10"/>
    </location>
</feature>